<organism evidence="1 2">
    <name type="scientific">Mucilaginibacter myungsuensis</name>
    <dbReference type="NCBI Taxonomy" id="649104"/>
    <lineage>
        <taxon>Bacteria</taxon>
        <taxon>Pseudomonadati</taxon>
        <taxon>Bacteroidota</taxon>
        <taxon>Sphingobacteriia</taxon>
        <taxon>Sphingobacteriales</taxon>
        <taxon>Sphingobacteriaceae</taxon>
        <taxon>Mucilaginibacter</taxon>
    </lineage>
</organism>
<dbReference type="Gene3D" id="2.60.200.20">
    <property type="match status" value="1"/>
</dbReference>
<comment type="caution">
    <text evidence="1">The sequence shown here is derived from an EMBL/GenBank/DDBJ whole genome shotgun (WGS) entry which is preliminary data.</text>
</comment>
<dbReference type="AlphaFoldDB" id="A0A929L011"/>
<dbReference type="RefSeq" id="WP_194112959.1">
    <property type="nucleotide sequence ID" value="NZ_JADFFL010000007.1"/>
</dbReference>
<dbReference type="EMBL" id="JADFFL010000007">
    <property type="protein sequence ID" value="MBE9663715.1"/>
    <property type="molecule type" value="Genomic_DNA"/>
</dbReference>
<dbReference type="Proteomes" id="UP000622475">
    <property type="component" value="Unassembled WGS sequence"/>
</dbReference>
<gene>
    <name evidence="1" type="ORF">IRJ16_17645</name>
</gene>
<dbReference type="InterPro" id="IPR008984">
    <property type="entry name" value="SMAD_FHA_dom_sf"/>
</dbReference>
<keyword evidence="2" id="KW-1185">Reference proteome</keyword>
<protein>
    <submittedName>
        <fullName evidence="1">FHA domain-containing protein</fullName>
    </submittedName>
</protein>
<name>A0A929L011_9SPHI</name>
<sequence>MFNIFGQSKDKPNDVKGVRDALLRALKEHLQKAEGGEGRNIKGINLFITAPTADKHLYESAVHHNEPELFRDEIQRIADDYDIGLPLTWELEVVFTDEVPSEAIPLNEVDAAIFIRTKAHVIQRTGSAYIRVLNGKAEQNEYTITSEDGKLNIGREAKAQIDGGFYRINQIAFPSDTGNDANRYISRQHAHIEWNNDKGCFMLFADEGGIPPGNKVKVRIAANETLIKLHSSLIGHQLAEGDQIILGETAVIEFSYKGGIING</sequence>
<reference evidence="1" key="1">
    <citation type="submission" date="2020-10" db="EMBL/GenBank/DDBJ databases">
        <title>Mucilaginibacter mali sp. nov., isolated from rhizosphere soil of apple orchard.</title>
        <authorList>
            <person name="Lee J.-S."/>
            <person name="Kim H.S."/>
            <person name="Kim J.-S."/>
        </authorList>
    </citation>
    <scope>NUCLEOTIDE SEQUENCE</scope>
    <source>
        <strain evidence="1">KCTC 22746</strain>
    </source>
</reference>
<evidence type="ECO:0000313" key="2">
    <source>
        <dbReference type="Proteomes" id="UP000622475"/>
    </source>
</evidence>
<accession>A0A929L011</accession>
<evidence type="ECO:0000313" key="1">
    <source>
        <dbReference type="EMBL" id="MBE9663715.1"/>
    </source>
</evidence>
<proteinExistence type="predicted"/>
<dbReference type="SUPFAM" id="SSF49879">
    <property type="entry name" value="SMAD/FHA domain"/>
    <property type="match status" value="1"/>
</dbReference>